<keyword evidence="5" id="KW-1185">Reference proteome</keyword>
<reference evidence="4 5" key="1">
    <citation type="submission" date="2018-12" db="EMBL/GenBank/DDBJ databases">
        <title>Genome sequencing of Prevotella sp. KCOM 3155 (= JS262).</title>
        <authorList>
            <person name="Kook J.-K."/>
            <person name="Park S.-N."/>
            <person name="Lim Y.K."/>
        </authorList>
    </citation>
    <scope>NUCLEOTIDE SEQUENCE [LARGE SCALE GENOMIC DNA]</scope>
    <source>
        <strain evidence="4 5">KCOM 3155</strain>
    </source>
</reference>
<name>A0A432LKL7_9BACT</name>
<dbReference type="OrthoDB" id="1114838at2"/>
<accession>A0A432LKL7</accession>
<dbReference type="Gene3D" id="3.90.550.10">
    <property type="entry name" value="Spore Coat Polysaccharide Biosynthesis Protein SpsA, Chain A"/>
    <property type="match status" value="1"/>
</dbReference>
<evidence type="ECO:0000256" key="1">
    <source>
        <dbReference type="ARBA" id="ARBA00022676"/>
    </source>
</evidence>
<evidence type="ECO:0000313" key="5">
    <source>
        <dbReference type="Proteomes" id="UP000278983"/>
    </source>
</evidence>
<evidence type="ECO:0000259" key="3">
    <source>
        <dbReference type="Pfam" id="PF00535"/>
    </source>
</evidence>
<protein>
    <submittedName>
        <fullName evidence="4">Glycosyltransferase family 2 protein</fullName>
    </submittedName>
</protein>
<dbReference type="PANTHER" id="PTHR22916:SF51">
    <property type="entry name" value="GLYCOSYLTRANSFERASE EPSH-RELATED"/>
    <property type="match status" value="1"/>
</dbReference>
<dbReference type="RefSeq" id="WP_126678530.1">
    <property type="nucleotide sequence ID" value="NZ_RYYU01000001.1"/>
</dbReference>
<dbReference type="InterPro" id="IPR029044">
    <property type="entry name" value="Nucleotide-diphossugar_trans"/>
</dbReference>
<evidence type="ECO:0000256" key="2">
    <source>
        <dbReference type="ARBA" id="ARBA00022679"/>
    </source>
</evidence>
<dbReference type="CDD" id="cd00761">
    <property type="entry name" value="Glyco_tranf_GTA_type"/>
    <property type="match status" value="1"/>
</dbReference>
<comment type="caution">
    <text evidence="4">The sequence shown here is derived from an EMBL/GenBank/DDBJ whole genome shotgun (WGS) entry which is preliminary data.</text>
</comment>
<dbReference type="Proteomes" id="UP000278983">
    <property type="component" value="Unassembled WGS sequence"/>
</dbReference>
<organism evidence="4 5">
    <name type="scientific">Prevotella koreensis</name>
    <dbReference type="NCBI Taxonomy" id="2490854"/>
    <lineage>
        <taxon>Bacteria</taxon>
        <taxon>Pseudomonadati</taxon>
        <taxon>Bacteroidota</taxon>
        <taxon>Bacteroidia</taxon>
        <taxon>Bacteroidales</taxon>
        <taxon>Prevotellaceae</taxon>
        <taxon>Prevotella</taxon>
    </lineage>
</organism>
<dbReference type="SUPFAM" id="SSF53448">
    <property type="entry name" value="Nucleotide-diphospho-sugar transferases"/>
    <property type="match status" value="1"/>
</dbReference>
<dbReference type="GO" id="GO:0016758">
    <property type="term" value="F:hexosyltransferase activity"/>
    <property type="evidence" value="ECO:0007669"/>
    <property type="project" value="UniProtKB-ARBA"/>
</dbReference>
<dbReference type="AlphaFoldDB" id="A0A432LKL7"/>
<dbReference type="InterPro" id="IPR001173">
    <property type="entry name" value="Glyco_trans_2-like"/>
</dbReference>
<keyword evidence="1" id="KW-0328">Glycosyltransferase</keyword>
<dbReference type="EMBL" id="RYYU01000001">
    <property type="protein sequence ID" value="RUL59371.1"/>
    <property type="molecule type" value="Genomic_DNA"/>
</dbReference>
<evidence type="ECO:0000313" key="4">
    <source>
        <dbReference type="EMBL" id="RUL59371.1"/>
    </source>
</evidence>
<proteinExistence type="predicted"/>
<feature type="domain" description="Glycosyltransferase 2-like" evidence="3">
    <location>
        <begin position="6"/>
        <end position="174"/>
    </location>
</feature>
<dbReference type="Pfam" id="PF00535">
    <property type="entry name" value="Glycos_transf_2"/>
    <property type="match status" value="1"/>
</dbReference>
<gene>
    <name evidence="4" type="ORF">EHV08_06105</name>
</gene>
<keyword evidence="2 4" id="KW-0808">Transferase</keyword>
<sequence length="322" mass="37536">MDFLVSIIIPVYNVASYIERCLQSVANQTLTESIECMLVDDCGQDDSIKIAESYINNYQGHIKFKIIKHDVNGGLSCARNTGIKNAQGKYLYFLDSDDAIVPTCIEGFVNIINQHPEVELIQGLFEHDSPYMKQFLNKDIPSYSDNHLHIKKMLLDYNMLPVCVANKMLSRKLLLDKRLFMKEGIIHEDNYWTFFLAKHIHVFALYRDKCYIYYENPNSITKSINTSKEINAFKTMIEDFCDNIDPVLKGEQKVLIYDTLRLLLSSGYLTNEAQRKKIINKYCSILTNFEYIFFNIWNYMPSDLFLKSKLGNLFIRILRINN</sequence>
<dbReference type="PANTHER" id="PTHR22916">
    <property type="entry name" value="GLYCOSYLTRANSFERASE"/>
    <property type="match status" value="1"/>
</dbReference>